<dbReference type="InterPro" id="IPR048465">
    <property type="entry name" value="Maestro-like_HEAT"/>
</dbReference>
<dbReference type="PANTHER" id="PTHR23120">
    <property type="entry name" value="MAESTRO-RELATED HEAT DOMAIN-CONTAINING"/>
    <property type="match status" value="1"/>
</dbReference>
<dbReference type="OrthoDB" id="9421177at2759"/>
<keyword evidence="1" id="KW-0677">Repeat</keyword>
<dbReference type="GO" id="GO:0005737">
    <property type="term" value="C:cytoplasm"/>
    <property type="evidence" value="ECO:0007669"/>
    <property type="project" value="TreeGrafter"/>
</dbReference>
<dbReference type="GeneID" id="115948936"/>
<gene>
    <name evidence="5" type="primary">LOC115948936</name>
</gene>
<dbReference type="AlphaFoldDB" id="A0A8N5F1S7"/>
<dbReference type="PANTHER" id="PTHR23120:SF42">
    <property type="entry name" value="MAESTRO HEAT-LIKE REPEAT FAMILY MEMBER 3"/>
    <property type="match status" value="1"/>
</dbReference>
<feature type="domain" description="Maestro-like HEAT-repeats" evidence="2">
    <location>
        <begin position="71"/>
        <end position="145"/>
    </location>
</feature>
<dbReference type="Pfam" id="PF21047">
    <property type="entry name" value="HEAT_Maestro"/>
    <property type="match status" value="1"/>
</dbReference>
<name>A0A8N5F1S7_GEOFO</name>
<evidence type="ECO:0000259" key="3">
    <source>
        <dbReference type="Pfam" id="PF23227"/>
    </source>
</evidence>
<evidence type="ECO:0000256" key="1">
    <source>
        <dbReference type="ARBA" id="ARBA00022737"/>
    </source>
</evidence>
<evidence type="ECO:0000313" key="4">
    <source>
        <dbReference type="Proteomes" id="UP000504602"/>
    </source>
</evidence>
<dbReference type="Proteomes" id="UP000504602">
    <property type="component" value="Unplaced"/>
</dbReference>
<protein>
    <submittedName>
        <fullName evidence="5">Uncharacterized protein LOC115948936</fullName>
    </submittedName>
</protein>
<evidence type="ECO:0000259" key="2">
    <source>
        <dbReference type="Pfam" id="PF21047"/>
    </source>
</evidence>
<feature type="domain" description="Maestro/Maestro-like HEAT-repeats" evidence="3">
    <location>
        <begin position="234"/>
        <end position="365"/>
    </location>
</feature>
<dbReference type="InterPro" id="IPR011989">
    <property type="entry name" value="ARM-like"/>
</dbReference>
<dbReference type="InterPro" id="IPR045206">
    <property type="entry name" value="Maestro_heat-like_prot"/>
</dbReference>
<proteinExistence type="predicted"/>
<dbReference type="InterPro" id="IPR055406">
    <property type="entry name" value="HEAT_Maestro"/>
</dbReference>
<accession>A0A8N5F1S7</accession>
<dbReference type="Gene3D" id="1.25.10.10">
    <property type="entry name" value="Leucine-rich Repeat Variant"/>
    <property type="match status" value="1"/>
</dbReference>
<dbReference type="SUPFAM" id="SSF48371">
    <property type="entry name" value="ARM repeat"/>
    <property type="match status" value="1"/>
</dbReference>
<dbReference type="Pfam" id="PF23227">
    <property type="entry name" value="HEAT_MROH2B_C"/>
    <property type="match status" value="1"/>
</dbReference>
<sequence length="368" mass="41406">MAGRFLNLFKIFRRKKRTSPEAAPGKQLDKTEQFQPLQKALEASTVWQEGKHFLGEAGEVAALDSIFKSSPCLLQVPAILRNIHQRLVSHITVDARLQSDIVRLAEEHPADVVLTLLRCAPTCDRAAAMIWRTIGSSGPAVEKVLATLLCVMADWPLSRMFTSDGDNEEVFALAVSVWNWPLLAPRFAVQAMKALLCRLRCDNEVMSMDRKRGWDMLLCAHTQHFAVGLLARRMCCLSPSLLDLLDDADGEVISMTLSVFMNVLLHKDILVSSTNAPKLAEALLLLFNHDNSHVQVLSIQLFCKVIELVVDEGKKLLKAFVNESLYPLSFYCHDVNWHVAEASRETLLRVAEFLKRRDLEQLLKKKPP</sequence>
<organism evidence="4 5">
    <name type="scientific">Geospiza fortis</name>
    <name type="common">Medium ground-finch</name>
    <dbReference type="NCBI Taxonomy" id="48883"/>
    <lineage>
        <taxon>Eukaryota</taxon>
        <taxon>Metazoa</taxon>
        <taxon>Chordata</taxon>
        <taxon>Craniata</taxon>
        <taxon>Vertebrata</taxon>
        <taxon>Euteleostomi</taxon>
        <taxon>Archelosauria</taxon>
        <taxon>Archosauria</taxon>
        <taxon>Dinosauria</taxon>
        <taxon>Saurischia</taxon>
        <taxon>Theropoda</taxon>
        <taxon>Coelurosauria</taxon>
        <taxon>Aves</taxon>
        <taxon>Neognathae</taxon>
        <taxon>Neoaves</taxon>
        <taxon>Telluraves</taxon>
        <taxon>Australaves</taxon>
        <taxon>Passeriformes</taxon>
        <taxon>Thraupidae</taxon>
        <taxon>Geospiza</taxon>
    </lineage>
</organism>
<evidence type="ECO:0000313" key="5">
    <source>
        <dbReference type="RefSeq" id="XP_030920672.1"/>
    </source>
</evidence>
<keyword evidence="4" id="KW-1185">Reference proteome</keyword>
<dbReference type="RefSeq" id="XP_030920672.1">
    <property type="nucleotide sequence ID" value="XM_031064812.1"/>
</dbReference>
<reference evidence="5" key="1">
    <citation type="submission" date="2025-08" db="UniProtKB">
        <authorList>
            <consortium name="RefSeq"/>
        </authorList>
    </citation>
    <scope>IDENTIFICATION</scope>
</reference>
<dbReference type="InterPro" id="IPR016024">
    <property type="entry name" value="ARM-type_fold"/>
</dbReference>